<dbReference type="EMBL" id="SLWQ01000005">
    <property type="protein sequence ID" value="TCO40425.1"/>
    <property type="molecule type" value="Genomic_DNA"/>
</dbReference>
<comment type="caution">
    <text evidence="2">The sequence shown here is derived from an EMBL/GenBank/DDBJ whole genome shotgun (WGS) entry which is preliminary data.</text>
</comment>
<dbReference type="Proteomes" id="UP000294862">
    <property type="component" value="Unassembled WGS sequence"/>
</dbReference>
<name>A0A4R2ICV4_9GAMM</name>
<evidence type="ECO:0000313" key="2">
    <source>
        <dbReference type="EMBL" id="TCO40425.1"/>
    </source>
</evidence>
<dbReference type="PANTHER" id="PTHR43737:SF1">
    <property type="entry name" value="DUF1501 DOMAIN-CONTAINING PROTEIN"/>
    <property type="match status" value="1"/>
</dbReference>
<organism evidence="2 3">
    <name type="scientific">Dokdonella fugitiva</name>
    <dbReference type="NCBI Taxonomy" id="328517"/>
    <lineage>
        <taxon>Bacteria</taxon>
        <taxon>Pseudomonadati</taxon>
        <taxon>Pseudomonadota</taxon>
        <taxon>Gammaproteobacteria</taxon>
        <taxon>Lysobacterales</taxon>
        <taxon>Rhodanobacteraceae</taxon>
        <taxon>Dokdonella</taxon>
    </lineage>
</organism>
<gene>
    <name evidence="2" type="ORF">EV148_105220</name>
</gene>
<reference evidence="2 3" key="1">
    <citation type="journal article" date="2015" name="Stand. Genomic Sci.">
        <title>Genomic Encyclopedia of Bacterial and Archaeal Type Strains, Phase III: the genomes of soil and plant-associated and newly described type strains.</title>
        <authorList>
            <person name="Whitman W.B."/>
            <person name="Woyke T."/>
            <person name="Klenk H.P."/>
            <person name="Zhou Y."/>
            <person name="Lilburn T.G."/>
            <person name="Beck B.J."/>
            <person name="De Vos P."/>
            <person name="Vandamme P."/>
            <person name="Eisen J.A."/>
            <person name="Garrity G."/>
            <person name="Hugenholtz P."/>
            <person name="Kyrpides N.C."/>
        </authorList>
    </citation>
    <scope>NUCLEOTIDE SEQUENCE [LARGE SCALE GENOMIC DNA]</scope>
    <source>
        <strain evidence="2 3">A3</strain>
    </source>
</reference>
<protein>
    <submittedName>
        <fullName evidence="2">Uncharacterized protein (DUF1501 family)</fullName>
    </submittedName>
</protein>
<dbReference type="OrthoDB" id="9779968at2"/>
<keyword evidence="1" id="KW-1133">Transmembrane helix</keyword>
<dbReference type="InterPro" id="IPR010869">
    <property type="entry name" value="DUF1501"/>
</dbReference>
<keyword evidence="1" id="KW-0472">Membrane</keyword>
<keyword evidence="3" id="KW-1185">Reference proteome</keyword>
<evidence type="ECO:0000313" key="3">
    <source>
        <dbReference type="Proteomes" id="UP000294862"/>
    </source>
</evidence>
<dbReference type="AlphaFoldDB" id="A0A4R2ICV4"/>
<keyword evidence="1" id="KW-0812">Transmembrane</keyword>
<evidence type="ECO:0000256" key="1">
    <source>
        <dbReference type="SAM" id="Phobius"/>
    </source>
</evidence>
<dbReference type="RefSeq" id="WP_131998082.1">
    <property type="nucleotide sequence ID" value="NZ_JACGXM010000003.1"/>
</dbReference>
<accession>A0A4R2ICV4</accession>
<feature type="transmembrane region" description="Helical" evidence="1">
    <location>
        <begin position="12"/>
        <end position="32"/>
    </location>
</feature>
<sequence length="478" mass="49908">MRTDRRKFIRDTICAALGGVSMYSALGGMKLLQAAVHRTDYTFTDYKALVCVFLYGGNDSFNTVVPISGSARTNYQLVRPNLALPSAGLHALNAPASGAGSPGDGSSYGLHASMPELAALFNANHAAIVANVGALVRPTTKAEYQGGSAVLPPQLFSHADQAAYWQSSPPTNSPVTGWGGRIADLVASANPPDIPILTSLGGQDAFVRGESVAGYVMNSYGPNVIDFPYELSGNGALRTAFDALHAQGQANVLERTFGNAMRHSVATASLLRATLSASGMPDFGSYFTGAGEIGDQLETVAKLIWAANNGVPGYAGLKRQVFFVTDGGYDTHGNQLATQADLLVGLSKSLAGFHAALASVNLADRATAFTASDFGRSLSNNEDGSDHGWASHQFVVGGAVDGRKFYGDNLAGTGSAQMPSLAPSAQNPNDGGYGQMIPTTSVEQYSATLAKWFGLTDGDIDLILPNLGNFNTRYLGFV</sequence>
<dbReference type="PANTHER" id="PTHR43737">
    <property type="entry name" value="BLL7424 PROTEIN"/>
    <property type="match status" value="1"/>
</dbReference>
<proteinExistence type="predicted"/>
<dbReference type="Pfam" id="PF07394">
    <property type="entry name" value="DUF1501"/>
    <property type="match status" value="1"/>
</dbReference>